<gene>
    <name evidence="2" type="ORF">SIL72_14045</name>
</gene>
<feature type="domain" description="HTH cro/C1-type" evidence="1">
    <location>
        <begin position="39"/>
        <end position="74"/>
    </location>
</feature>
<name>A0AB35T5I5_RUBRA</name>
<dbReference type="Proteomes" id="UP001281130">
    <property type="component" value="Unassembled WGS sequence"/>
</dbReference>
<dbReference type="InterPro" id="IPR010982">
    <property type="entry name" value="Lambda_DNA-bd_dom_sf"/>
</dbReference>
<dbReference type="Gene3D" id="1.10.260.40">
    <property type="entry name" value="lambda repressor-like DNA-binding domains"/>
    <property type="match status" value="2"/>
</dbReference>
<dbReference type="AlphaFoldDB" id="A0AB35T5I5"/>
<dbReference type="InterPro" id="IPR001387">
    <property type="entry name" value="Cro/C1-type_HTH"/>
</dbReference>
<feature type="domain" description="HTH cro/C1-type" evidence="1">
    <location>
        <begin position="144"/>
        <end position="164"/>
    </location>
</feature>
<accession>A0AB35T5I5</accession>
<evidence type="ECO:0000259" key="1">
    <source>
        <dbReference type="PROSITE" id="PS50943"/>
    </source>
</evidence>
<dbReference type="PROSITE" id="PS50943">
    <property type="entry name" value="HTH_CROC1"/>
    <property type="match status" value="2"/>
</dbReference>
<protein>
    <recommendedName>
        <fullName evidence="1">HTH cro/C1-type domain-containing protein</fullName>
    </recommendedName>
</protein>
<sequence>MAKIPRYTQMFIRFLDLYPHPEGGRWTGPQMQRATSGFVNAAYFSNLLSGRIKQPGLDKLKAIADAMGFPPQLWLEETDRLGLLDVSEQALAGTSMKELLDNLFESVIDQQTGKLVTDAEISRRTSGRVTVEDLDSIRSGTLESPTVEQVIALSDAFDVDPAYWLGRGRQRPLVDRGVIEALKSEENRLLLHRSLRLSADQKNMLLVLMEQLGNRRKDELD</sequence>
<dbReference type="GO" id="GO:0003677">
    <property type="term" value="F:DNA binding"/>
    <property type="evidence" value="ECO:0007669"/>
    <property type="project" value="InterPro"/>
</dbReference>
<evidence type="ECO:0000313" key="3">
    <source>
        <dbReference type="Proteomes" id="UP001281130"/>
    </source>
</evidence>
<organism evidence="2 3">
    <name type="scientific">Rubrobacter radiotolerans</name>
    <name type="common">Arthrobacter radiotolerans</name>
    <dbReference type="NCBI Taxonomy" id="42256"/>
    <lineage>
        <taxon>Bacteria</taxon>
        <taxon>Bacillati</taxon>
        <taxon>Actinomycetota</taxon>
        <taxon>Rubrobacteria</taxon>
        <taxon>Rubrobacterales</taxon>
        <taxon>Rubrobacteraceae</taxon>
        <taxon>Rubrobacter</taxon>
    </lineage>
</organism>
<comment type="caution">
    <text evidence="2">The sequence shown here is derived from an EMBL/GenBank/DDBJ whole genome shotgun (WGS) entry which is preliminary data.</text>
</comment>
<evidence type="ECO:0000313" key="2">
    <source>
        <dbReference type="EMBL" id="MDX5895144.1"/>
    </source>
</evidence>
<proteinExistence type="predicted"/>
<dbReference type="EMBL" id="JAWXXX010000001">
    <property type="protein sequence ID" value="MDX5895144.1"/>
    <property type="molecule type" value="Genomic_DNA"/>
</dbReference>
<dbReference type="RefSeq" id="WP_143534046.1">
    <property type="nucleotide sequence ID" value="NZ_JAWXXX010000001.1"/>
</dbReference>
<reference evidence="2" key="1">
    <citation type="submission" date="2023-11" db="EMBL/GenBank/DDBJ databases">
        <title>MicrobeMod: A computational toolkit for identifying prokaryotic methylation and restriction-modification with nanopore sequencing.</title>
        <authorList>
            <person name="Crits-Christoph A."/>
            <person name="Kang S.C."/>
            <person name="Lee H."/>
            <person name="Ostrov N."/>
        </authorList>
    </citation>
    <scope>NUCLEOTIDE SEQUENCE</scope>
    <source>
        <strain evidence="2">ATCC 51242</strain>
    </source>
</reference>